<reference evidence="7 8" key="1">
    <citation type="submission" date="2017-11" db="EMBL/GenBank/DDBJ databases">
        <title>Isolation and Characterization of Methanogenic Archaea from Saline Meromictic Lake at Siberia.</title>
        <authorList>
            <person name="Shen Y."/>
            <person name="Huang H.-H."/>
            <person name="Lai M.-C."/>
            <person name="Chen S.-C."/>
        </authorList>
    </citation>
    <scope>NUCLEOTIDE SEQUENCE [LARGE SCALE GENOMIC DNA]</scope>
    <source>
        <strain evidence="7 8">SY-01</strain>
    </source>
</reference>
<dbReference type="GO" id="GO:0003723">
    <property type="term" value="F:RNA binding"/>
    <property type="evidence" value="ECO:0007669"/>
    <property type="project" value="TreeGrafter"/>
</dbReference>
<evidence type="ECO:0000256" key="4">
    <source>
        <dbReference type="ARBA" id="ARBA00035218"/>
    </source>
</evidence>
<evidence type="ECO:0000259" key="6">
    <source>
        <dbReference type="Pfam" id="PF17135"/>
    </source>
</evidence>
<dbReference type="Gene3D" id="3.100.10.10">
    <property type="match status" value="1"/>
</dbReference>
<dbReference type="PANTHER" id="PTHR10934:SF2">
    <property type="entry name" value="LARGE RIBOSOMAL SUBUNIT PROTEIN EL18"/>
    <property type="match status" value="1"/>
</dbReference>
<dbReference type="NCBIfam" id="NF003079">
    <property type="entry name" value="PRK04005.1"/>
    <property type="match status" value="1"/>
</dbReference>
<comment type="similarity">
    <text evidence="1 5">Belongs to the eukaryotic ribosomal protein eL18 family.</text>
</comment>
<dbReference type="HAMAP" id="MF_00329">
    <property type="entry name" value="Ribosomal_eL18"/>
    <property type="match status" value="1"/>
</dbReference>
<evidence type="ECO:0000313" key="8">
    <source>
        <dbReference type="Proteomes" id="UP000297295"/>
    </source>
</evidence>
<keyword evidence="8" id="KW-1185">Reference proteome</keyword>
<dbReference type="GO" id="GO:0022625">
    <property type="term" value="C:cytosolic large ribosomal subunit"/>
    <property type="evidence" value="ECO:0007669"/>
    <property type="project" value="TreeGrafter"/>
</dbReference>
<evidence type="ECO:0000256" key="5">
    <source>
        <dbReference type="HAMAP-Rule" id="MF_00329"/>
    </source>
</evidence>
<dbReference type="PANTHER" id="PTHR10934">
    <property type="entry name" value="60S RIBOSOMAL PROTEIN L18"/>
    <property type="match status" value="1"/>
</dbReference>
<dbReference type="OrthoDB" id="11309at2157"/>
<evidence type="ECO:0000256" key="3">
    <source>
        <dbReference type="ARBA" id="ARBA00023274"/>
    </source>
</evidence>
<accession>A0A4E0Q900</accession>
<keyword evidence="2 5" id="KW-0689">Ribosomal protein</keyword>
<dbReference type="GO" id="GO:0003735">
    <property type="term" value="F:structural constituent of ribosome"/>
    <property type="evidence" value="ECO:0007669"/>
    <property type="project" value="InterPro"/>
</dbReference>
<protein>
    <recommendedName>
        <fullName evidence="4 5">Large ribosomal subunit protein eL18</fullName>
    </recommendedName>
</protein>
<name>A0A4E0Q900_9EURY</name>
<sequence length="126" mass="13913">MSKKTNAKIVRKTNPRIPKLITYLKQVSYDNDVLIWKDVASRLEKPRQNYAEVNLSKINRYANENETVLIPGKVLGSGMIGKAATVAALSFSLTAKEKITGLGGKCLTIEQIIEENPKGSGIRILQ</sequence>
<dbReference type="InterPro" id="IPR022947">
    <property type="entry name" value="Ribosomal_eL18_arc"/>
</dbReference>
<organism evidence="7 8">
    <name type="scientific">Methanolobus halotolerans</name>
    <dbReference type="NCBI Taxonomy" id="2052935"/>
    <lineage>
        <taxon>Archaea</taxon>
        <taxon>Methanobacteriati</taxon>
        <taxon>Methanobacteriota</taxon>
        <taxon>Stenosarchaea group</taxon>
        <taxon>Methanomicrobia</taxon>
        <taxon>Methanosarcinales</taxon>
        <taxon>Methanosarcinaceae</taxon>
        <taxon>Methanolobus</taxon>
    </lineage>
</organism>
<evidence type="ECO:0000256" key="2">
    <source>
        <dbReference type="ARBA" id="ARBA00022980"/>
    </source>
</evidence>
<dbReference type="RefSeq" id="WP_135388020.1">
    <property type="nucleotide sequence ID" value="NZ_PGGK01000001.1"/>
</dbReference>
<dbReference type="InterPro" id="IPR021131">
    <property type="entry name" value="Ribosomal_uL15/eL18"/>
</dbReference>
<dbReference type="InterPro" id="IPR036227">
    <property type="entry name" value="Ribosomal_uL15/eL18_sf"/>
</dbReference>
<feature type="domain" description="Large ribosomal subunit protein uL15/eL18" evidence="6">
    <location>
        <begin position="3"/>
        <end position="126"/>
    </location>
</feature>
<evidence type="ECO:0000313" key="7">
    <source>
        <dbReference type="EMBL" id="TGC11454.1"/>
    </source>
</evidence>
<dbReference type="SUPFAM" id="SSF52080">
    <property type="entry name" value="Ribosomal proteins L15p and L18e"/>
    <property type="match status" value="1"/>
</dbReference>
<gene>
    <name evidence="5" type="primary">rpl18e</name>
    <name evidence="7" type="ORF">CUN85_00840</name>
</gene>
<keyword evidence="3 5" id="KW-0687">Ribonucleoprotein</keyword>
<dbReference type="AlphaFoldDB" id="A0A4E0Q900"/>
<proteinExistence type="inferred from homology"/>
<dbReference type="EMBL" id="PGGK01000001">
    <property type="protein sequence ID" value="TGC11454.1"/>
    <property type="molecule type" value="Genomic_DNA"/>
</dbReference>
<dbReference type="GO" id="GO:0006412">
    <property type="term" value="P:translation"/>
    <property type="evidence" value="ECO:0007669"/>
    <property type="project" value="UniProtKB-UniRule"/>
</dbReference>
<comment type="caution">
    <text evidence="7">The sequence shown here is derived from an EMBL/GenBank/DDBJ whole genome shotgun (WGS) entry which is preliminary data.</text>
</comment>
<dbReference type="InterPro" id="IPR000039">
    <property type="entry name" value="Ribosomal_eL18"/>
</dbReference>
<dbReference type="FunFam" id="3.100.10.10:FF:000013">
    <property type="entry name" value="50S ribosomal protein L18e"/>
    <property type="match status" value="1"/>
</dbReference>
<dbReference type="Proteomes" id="UP000297295">
    <property type="component" value="Unassembled WGS sequence"/>
</dbReference>
<evidence type="ECO:0000256" key="1">
    <source>
        <dbReference type="ARBA" id="ARBA00006815"/>
    </source>
</evidence>
<dbReference type="Pfam" id="PF17135">
    <property type="entry name" value="Ribosomal_L18"/>
    <property type="match status" value="1"/>
</dbReference>